<comment type="pathway">
    <text evidence="1">Protein modification; protein ubiquitination.</text>
</comment>
<dbReference type="PANTHER" id="PTHR26379:SF483">
    <property type="entry name" value="OS11G0619800 PROTEIN"/>
    <property type="match status" value="1"/>
</dbReference>
<evidence type="ECO:0000256" key="2">
    <source>
        <dbReference type="ARBA" id="ARBA00010846"/>
    </source>
</evidence>
<dbReference type="PANTHER" id="PTHR26379">
    <property type="entry name" value="BTB/POZ AND MATH DOMAIN-CONTAINING PROTEIN 1"/>
    <property type="match status" value="1"/>
</dbReference>
<dbReference type="InterPro" id="IPR000210">
    <property type="entry name" value="BTB/POZ_dom"/>
</dbReference>
<dbReference type="Pfam" id="PF22486">
    <property type="entry name" value="MATH_2"/>
    <property type="match status" value="1"/>
</dbReference>
<evidence type="ECO:0000259" key="3">
    <source>
        <dbReference type="PROSITE" id="PS50097"/>
    </source>
</evidence>
<dbReference type="Gene3D" id="2.60.210.10">
    <property type="entry name" value="Apoptosis, Tumor Necrosis Factor Receptor Associated Protein 2, Chain A"/>
    <property type="match status" value="1"/>
</dbReference>
<dbReference type="CDD" id="cd00121">
    <property type="entry name" value="MATH"/>
    <property type="match status" value="1"/>
</dbReference>
<dbReference type="SMART" id="SM00225">
    <property type="entry name" value="BTB"/>
    <property type="match status" value="1"/>
</dbReference>
<sequence length="427" mass="46535">MPQLVSGDRATWQSPSIAGLETLSIYQCCQGATLPHQVMDPIAVLLTKAKPELGRITVAGPSMGKGTQAGDAWEIARHLNHDCMQPRRLGIITNEEEGIHGLGMSPAQRHRDSVNMERTQQQEERLGRCLPPPRLVHMSTTNSSAATATATASATTSTTTIVTENSVSGSHMLRIECFSATKGLGLGNFIKSSPFIVGGHTWAIRYYPDGRDYSDIGKMSVDVCLDRPASTGGEQKRQCIKVPPPDLHSDLFRLLTTAKGGDVVFEVGGELFTAHRNVLAARSSVFDGEFFGPMKEKTGAHIRIDDMEPKVFRLLLRFVYTDTLPPMDAGEERTVMAQHLLVAADRYDLKRLKLICEDKLCDGIDIGTVATTMALAEQHSCPGLREACIDFISSPGNLKKIIATDGYQHLKATCPTFLEEMVGKLAN</sequence>
<dbReference type="InterPro" id="IPR056423">
    <property type="entry name" value="BACK_BPM_SPOP"/>
</dbReference>
<evidence type="ECO:0000313" key="6">
    <source>
        <dbReference type="Proteomes" id="UP000636709"/>
    </source>
</evidence>
<dbReference type="EMBL" id="JACEFO010002089">
    <property type="protein sequence ID" value="KAF8685296.1"/>
    <property type="molecule type" value="Genomic_DNA"/>
</dbReference>
<dbReference type="InterPro" id="IPR045005">
    <property type="entry name" value="BPM1-6"/>
</dbReference>
<organism evidence="5 6">
    <name type="scientific">Digitaria exilis</name>
    <dbReference type="NCBI Taxonomy" id="1010633"/>
    <lineage>
        <taxon>Eukaryota</taxon>
        <taxon>Viridiplantae</taxon>
        <taxon>Streptophyta</taxon>
        <taxon>Embryophyta</taxon>
        <taxon>Tracheophyta</taxon>
        <taxon>Spermatophyta</taxon>
        <taxon>Magnoliopsida</taxon>
        <taxon>Liliopsida</taxon>
        <taxon>Poales</taxon>
        <taxon>Poaceae</taxon>
        <taxon>PACMAD clade</taxon>
        <taxon>Panicoideae</taxon>
        <taxon>Panicodae</taxon>
        <taxon>Paniceae</taxon>
        <taxon>Anthephorinae</taxon>
        <taxon>Digitaria</taxon>
    </lineage>
</organism>
<dbReference type="InterPro" id="IPR008974">
    <property type="entry name" value="TRAF-like"/>
</dbReference>
<evidence type="ECO:0000313" key="5">
    <source>
        <dbReference type="EMBL" id="KAF8685296.1"/>
    </source>
</evidence>
<dbReference type="SUPFAM" id="SSF54695">
    <property type="entry name" value="POZ domain"/>
    <property type="match status" value="1"/>
</dbReference>
<accession>A0A835EBH6</accession>
<reference evidence="5" key="1">
    <citation type="submission" date="2020-07" db="EMBL/GenBank/DDBJ databases">
        <title>Genome sequence and genetic diversity analysis of an under-domesticated orphan crop, white fonio (Digitaria exilis).</title>
        <authorList>
            <person name="Bennetzen J.L."/>
            <person name="Chen S."/>
            <person name="Ma X."/>
            <person name="Wang X."/>
            <person name="Yssel A.E.J."/>
            <person name="Chaluvadi S.R."/>
            <person name="Johnson M."/>
            <person name="Gangashetty P."/>
            <person name="Hamidou F."/>
            <person name="Sanogo M.D."/>
            <person name="Zwaenepoel A."/>
            <person name="Wallace J."/>
            <person name="Van De Peer Y."/>
            <person name="Van Deynze A."/>
        </authorList>
    </citation>
    <scope>NUCLEOTIDE SEQUENCE</scope>
    <source>
        <tissue evidence="5">Leaves</tissue>
    </source>
</reference>
<evidence type="ECO:0000259" key="4">
    <source>
        <dbReference type="PROSITE" id="PS50144"/>
    </source>
</evidence>
<dbReference type="Gene3D" id="1.25.40.420">
    <property type="match status" value="1"/>
</dbReference>
<dbReference type="Pfam" id="PF00651">
    <property type="entry name" value="BTB"/>
    <property type="match status" value="1"/>
</dbReference>
<feature type="domain" description="MATH" evidence="4">
    <location>
        <begin position="168"/>
        <end position="221"/>
    </location>
</feature>
<gene>
    <name evidence="5" type="ORF">HU200_044063</name>
</gene>
<feature type="domain" description="BTB" evidence="3">
    <location>
        <begin position="261"/>
        <end position="328"/>
    </location>
</feature>
<dbReference type="OrthoDB" id="681301at2759"/>
<dbReference type="CDD" id="cd18280">
    <property type="entry name" value="BTB_POZ_BPM_plant"/>
    <property type="match status" value="1"/>
</dbReference>
<dbReference type="InterPro" id="IPR011333">
    <property type="entry name" value="SKP1/BTB/POZ_sf"/>
</dbReference>
<name>A0A835EBH6_9POAL</name>
<dbReference type="Gene3D" id="3.30.710.10">
    <property type="entry name" value="Potassium Channel Kv1.1, Chain A"/>
    <property type="match status" value="1"/>
</dbReference>
<proteinExistence type="inferred from homology"/>
<comment type="similarity">
    <text evidence="2">Belongs to the Tdpoz family.</text>
</comment>
<dbReference type="InterPro" id="IPR002083">
    <property type="entry name" value="MATH/TRAF_dom"/>
</dbReference>
<dbReference type="Proteomes" id="UP000636709">
    <property type="component" value="Unassembled WGS sequence"/>
</dbReference>
<protein>
    <submittedName>
        <fullName evidence="5">Uncharacterized protein</fullName>
    </submittedName>
</protein>
<dbReference type="GO" id="GO:0016567">
    <property type="term" value="P:protein ubiquitination"/>
    <property type="evidence" value="ECO:0007669"/>
    <property type="project" value="InterPro"/>
</dbReference>
<dbReference type="Pfam" id="PF24570">
    <property type="entry name" value="BACK_BPM_SPOP"/>
    <property type="match status" value="1"/>
</dbReference>
<comment type="caution">
    <text evidence="5">The sequence shown here is derived from an EMBL/GenBank/DDBJ whole genome shotgun (WGS) entry which is preliminary data.</text>
</comment>
<keyword evidence="6" id="KW-1185">Reference proteome</keyword>
<evidence type="ECO:0000256" key="1">
    <source>
        <dbReference type="ARBA" id="ARBA00004906"/>
    </source>
</evidence>
<dbReference type="SUPFAM" id="SSF49599">
    <property type="entry name" value="TRAF domain-like"/>
    <property type="match status" value="1"/>
</dbReference>
<dbReference type="PROSITE" id="PS50097">
    <property type="entry name" value="BTB"/>
    <property type="match status" value="1"/>
</dbReference>
<dbReference type="AlphaFoldDB" id="A0A835EBH6"/>
<dbReference type="PROSITE" id="PS50144">
    <property type="entry name" value="MATH"/>
    <property type="match status" value="1"/>
</dbReference>